<gene>
    <name evidence="4" type="ORF">SAMN04487766_101204</name>
</gene>
<feature type="compositionally biased region" description="Low complexity" evidence="1">
    <location>
        <begin position="256"/>
        <end position="282"/>
    </location>
</feature>
<dbReference type="Pfam" id="PF25591">
    <property type="entry name" value="LRV_2"/>
    <property type="match status" value="1"/>
</dbReference>
<dbReference type="InterPro" id="IPR057893">
    <property type="entry name" value="LRV_2"/>
</dbReference>
<sequence>MSQPQDDLVARASDPNAELKTLHELANNYPGLRPYIAENPRTYPALLDWLATLGDPAVDAALARRNASAATQALSPEQARAAVQAATAEPAPAQNAATGQLPPSDPAGLTQALPTGAPTGQAQQAEPAAPTQAISQSEVTRAAAPERRPIMEGRQAAPATTAAYAYQQPTAYQQPQPLQQPTYQQGVYQPAAPQAAAQQAAAGGQGVFGVGTPESEEQRSSNNLWLGVLGAIALVLVVALVVWYLSSDHGESASSPATDPAQAVATQAPATTPADTEASSTPSPTPSPTASQNLVAPAPDDALEMTAFTTPSGNISCVLSDDSVSCTVNDYDFIPTDASCNNSNTKAFTVSVDAEGEAQGDCGIAFSAAGASLNYGASAKNDSFACTSTESGIDCWSQVSGQGFHLSRSQAEPTTR</sequence>
<feature type="domain" description="Leucine rich repeat variant" evidence="3">
    <location>
        <begin position="7"/>
        <end position="65"/>
    </location>
</feature>
<dbReference type="Proteomes" id="UP000199671">
    <property type="component" value="Unassembled WGS sequence"/>
</dbReference>
<accession>A0A1G9RXY7</accession>
<feature type="region of interest" description="Disordered" evidence="1">
    <location>
        <begin position="73"/>
        <end position="150"/>
    </location>
</feature>
<protein>
    <recommendedName>
        <fullName evidence="3">Leucine rich repeat variant domain-containing protein</fullName>
    </recommendedName>
</protein>
<feature type="compositionally biased region" description="Low complexity" evidence="1">
    <location>
        <begin position="114"/>
        <end position="133"/>
    </location>
</feature>
<dbReference type="RefSeq" id="WP_092606984.1">
    <property type="nucleotide sequence ID" value="NZ_FNHU01000001.1"/>
</dbReference>
<dbReference type="OrthoDB" id="5179995at2"/>
<feature type="compositionally biased region" description="Low complexity" evidence="1">
    <location>
        <begin position="73"/>
        <end position="97"/>
    </location>
</feature>
<feature type="transmembrane region" description="Helical" evidence="2">
    <location>
        <begin position="224"/>
        <end position="245"/>
    </location>
</feature>
<reference evidence="4 5" key="1">
    <citation type="submission" date="2016-10" db="EMBL/GenBank/DDBJ databases">
        <authorList>
            <person name="de Groot N.N."/>
        </authorList>
    </citation>
    <scope>NUCLEOTIDE SEQUENCE [LARGE SCALE GENOMIC DNA]</scope>
    <source>
        <strain evidence="4 5">KPR-7B</strain>
    </source>
</reference>
<evidence type="ECO:0000259" key="3">
    <source>
        <dbReference type="Pfam" id="PF25591"/>
    </source>
</evidence>
<keyword evidence="2" id="KW-0812">Transmembrane</keyword>
<evidence type="ECO:0000256" key="2">
    <source>
        <dbReference type="SAM" id="Phobius"/>
    </source>
</evidence>
<evidence type="ECO:0000313" key="4">
    <source>
        <dbReference type="EMBL" id="SDM28119.1"/>
    </source>
</evidence>
<dbReference type="AlphaFoldDB" id="A0A1G9RXY7"/>
<dbReference type="EMBL" id="FNHU01000001">
    <property type="protein sequence ID" value="SDM28119.1"/>
    <property type="molecule type" value="Genomic_DNA"/>
</dbReference>
<keyword evidence="2" id="KW-1133">Transmembrane helix</keyword>
<keyword evidence="2" id="KW-0472">Membrane</keyword>
<proteinExistence type="predicted"/>
<name>A0A1G9RXY7_9ACTO</name>
<feature type="region of interest" description="Disordered" evidence="1">
    <location>
        <begin position="249"/>
        <end position="295"/>
    </location>
</feature>
<organism evidence="4 5">
    <name type="scientific">Actinomyces ruminicola</name>
    <dbReference type="NCBI Taxonomy" id="332524"/>
    <lineage>
        <taxon>Bacteria</taxon>
        <taxon>Bacillati</taxon>
        <taxon>Actinomycetota</taxon>
        <taxon>Actinomycetes</taxon>
        <taxon>Actinomycetales</taxon>
        <taxon>Actinomycetaceae</taxon>
        <taxon>Actinomyces</taxon>
    </lineage>
</organism>
<evidence type="ECO:0000313" key="5">
    <source>
        <dbReference type="Proteomes" id="UP000199671"/>
    </source>
</evidence>
<evidence type="ECO:0000256" key="1">
    <source>
        <dbReference type="SAM" id="MobiDB-lite"/>
    </source>
</evidence>